<dbReference type="PANTHER" id="PTHR46449:SF5">
    <property type="entry name" value="FAMILY WITH SEQUENCE SIMILARITY 47 MEMBER E"/>
    <property type="match status" value="1"/>
</dbReference>
<dbReference type="Pfam" id="PF14642">
    <property type="entry name" value="FAM47"/>
    <property type="match status" value="1"/>
</dbReference>
<dbReference type="InterPro" id="IPR032743">
    <property type="entry name" value="FAM47"/>
</dbReference>
<comment type="similarity">
    <text evidence="1">Belongs to the FAM47 family.</text>
</comment>
<dbReference type="AlphaFoldDB" id="A0PJQ6"/>
<dbReference type="PaxDb" id="7955-ENSDARP00000088270"/>
<sequence length="364" mass="42417">MENFKFPRFREHHKPKYIRDLRQKQQLSGSLDSHRWCFLSPGLDDFRDHYPTVYKVPFTQCKCALSPVVFGLLNHACSVKLQRKKLSKNQVCYSKQNLQSQTQREFIDAVEHKLKQHPLALYPHLESGMIPELFEQVLSVLDPDMCMKGELSLTKKTEKHLEDRRAKCEVSTQEILKRSTSIKSPKDESKDTRARNAYKWQELKEIDKEYQTANAKQSQEDKQMFVKFFCEWITSLGGETSDLRESTILDLFKSDYEKKTTLTLPINKIAHQPSGKCHSSVKEHFKDHCVKELTEAYKPKILKTAYDSPKALADVKRNLHFEPSKQNKELKQIHGIHAFREFIINKGVRMPRVISDNIGSPYSS</sequence>
<dbReference type="HOGENOM" id="CLU_055231_0_0_1"/>
<organism evidence="2">
    <name type="scientific">Danio rerio</name>
    <name type="common">Zebrafish</name>
    <name type="synonym">Brachydanio rerio</name>
    <dbReference type="NCBI Taxonomy" id="7955"/>
    <lineage>
        <taxon>Eukaryota</taxon>
        <taxon>Metazoa</taxon>
        <taxon>Chordata</taxon>
        <taxon>Craniata</taxon>
        <taxon>Vertebrata</taxon>
        <taxon>Euteleostomi</taxon>
        <taxon>Actinopterygii</taxon>
        <taxon>Neopterygii</taxon>
        <taxon>Teleostei</taxon>
        <taxon>Ostariophysi</taxon>
        <taxon>Cypriniformes</taxon>
        <taxon>Danionidae</taxon>
        <taxon>Danioninae</taxon>
        <taxon>Danio</taxon>
    </lineage>
</organism>
<dbReference type="ZFIN" id="ZDB-GENE-061201-24">
    <property type="gene designation" value="zgc:158260"/>
</dbReference>
<dbReference type="GeneTree" id="ENSGT00940000165114"/>
<dbReference type="GeneID" id="571389"/>
<dbReference type="eggNOG" id="ENOG502QRUF">
    <property type="taxonomic scope" value="Eukaryota"/>
</dbReference>
<reference evidence="3" key="4">
    <citation type="submission" date="2015-11" db="UniProtKB">
        <authorList>
            <consortium name="Ensembl"/>
        </authorList>
    </citation>
    <scope>IDENTIFICATION</scope>
    <source>
        <strain evidence="3">Tuebingen</strain>
    </source>
</reference>
<evidence type="ECO:0000313" key="2">
    <source>
        <dbReference type="EMBL" id="AAI27572.1"/>
    </source>
</evidence>
<reference evidence="5" key="5">
    <citation type="submission" date="2025-04" db="UniProtKB">
        <authorList>
            <consortium name="RefSeq"/>
        </authorList>
    </citation>
    <scope>IDENTIFICATION</scope>
</reference>
<dbReference type="EMBL" id="CU929506">
    <property type="status" value="NOT_ANNOTATED_CDS"/>
    <property type="molecule type" value="Genomic_DNA"/>
</dbReference>
<dbReference type="AGR" id="ZFIN:ZDB-GENE-061201-24"/>
<keyword evidence="4" id="KW-1185">Reference proteome</keyword>
<evidence type="ECO:0000256" key="1">
    <source>
        <dbReference type="ARBA" id="ARBA00005277"/>
    </source>
</evidence>
<reference evidence="2" key="2">
    <citation type="submission" date="2006-11" db="EMBL/GenBank/DDBJ databases">
        <authorList>
            <consortium name="NIH - Zebrafish Gene Collection (ZGC) project"/>
        </authorList>
    </citation>
    <scope>NUCLEOTIDE SEQUENCE [LARGE SCALE MRNA]</scope>
    <source>
        <tissue evidence="2">Kidney</tissue>
    </source>
</reference>
<dbReference type="EMBL" id="BC127571">
    <property type="protein sequence ID" value="AAI27572.1"/>
    <property type="molecule type" value="mRNA"/>
</dbReference>
<evidence type="ECO:0000313" key="6">
    <source>
        <dbReference type="ZFIN" id="ZDB-GENE-061201-24"/>
    </source>
</evidence>
<dbReference type="PANTHER" id="PTHR46449">
    <property type="entry name" value="ZGC:158260"/>
    <property type="match status" value="1"/>
</dbReference>
<dbReference type="Proteomes" id="UP000000437">
    <property type="component" value="Chromosome 5"/>
</dbReference>
<accession>A0A8M1NCJ5</accession>
<dbReference type="Ensembl" id="ENSDART00000169305.2">
    <property type="protein sequence ID" value="ENSDARP00000131396.1"/>
    <property type="gene ID" value="ENSDARG00000101703.2"/>
</dbReference>
<protein>
    <submittedName>
        <fullName evidence="5">Uncharacterized protein LOC571389</fullName>
    </submittedName>
    <submittedName>
        <fullName evidence="2 3">Zgc:158260</fullName>
    </submittedName>
</protein>
<dbReference type="OrthoDB" id="6755972at2759"/>
<dbReference type="GO" id="GO:0045815">
    <property type="term" value="P:transcription initiation-coupled chromatin remodeling"/>
    <property type="evidence" value="ECO:0000318"/>
    <property type="project" value="GO_Central"/>
</dbReference>
<dbReference type="KEGG" id="dre:571389"/>
<dbReference type="RefSeq" id="NP_001073522.1">
    <property type="nucleotide sequence ID" value="NM_001080053.1"/>
</dbReference>
<evidence type="ECO:0000313" key="5">
    <source>
        <dbReference type="RefSeq" id="NP_001073522.1"/>
    </source>
</evidence>
<dbReference type="OMA" id="RSGCFTK"/>
<reference evidence="5" key="1">
    <citation type="journal article" date="2002" name="Proc. Natl. Acad. Sci. U.S.A.">
        <title>Generation and initial analysis of more than 15,000 full-length human and mouse cDNA sequences.</title>
        <authorList>
            <consortium name="Mammalian Gene Collection Program Team"/>
            <person name="Strausberg R.L."/>
            <person name="Feingold E.A."/>
            <person name="Grouse L.H."/>
            <person name="Derge J.G."/>
            <person name="Klausner R.D."/>
            <person name="Collins F.S."/>
            <person name="Wagner L."/>
            <person name="Shenmen C.M."/>
            <person name="Schuler G.D."/>
            <person name="Altschul S.F."/>
            <person name="Zeeberg B."/>
            <person name="Buetow K.H."/>
            <person name="Schaefer C.F."/>
            <person name="Bhat N.K."/>
            <person name="Hopkins R.F."/>
            <person name="Jordan H."/>
            <person name="Moore T."/>
            <person name="Max S.I."/>
            <person name="Wang J."/>
            <person name="Hsieh F."/>
            <person name="Diatchenko L."/>
            <person name="Marusina K."/>
            <person name="Farmer A.A."/>
            <person name="Rubin G.M."/>
            <person name="Hong L."/>
            <person name="Stapleton M."/>
            <person name="Soares M.B."/>
            <person name="Bonaldo M.F."/>
            <person name="Casavant T.L."/>
            <person name="Scheetz T.E."/>
            <person name="Brownstein M.J."/>
            <person name="Usdin T.B."/>
            <person name="Toshiyuki S."/>
            <person name="Carninci P."/>
            <person name="Prange C."/>
            <person name="Raha S.S."/>
            <person name="Loquellano N.A."/>
            <person name="Peters G.J."/>
            <person name="Abramson R.D."/>
            <person name="Mullahy S.J."/>
            <person name="Bosak S.A."/>
            <person name="McEwan P.J."/>
            <person name="McKernan K.J."/>
            <person name="Malek J.A."/>
            <person name="Gunaratne P.H."/>
            <person name="Richards S."/>
            <person name="Worley K.C."/>
            <person name="Hale S."/>
            <person name="Garcia A.M."/>
            <person name="Gay L.J."/>
            <person name="Hulyk S.W."/>
            <person name="Villalon D.K."/>
            <person name="Muzny D.M."/>
            <person name="Sodergren E.J."/>
            <person name="Lu X."/>
            <person name="Gibbs R.A."/>
            <person name="Fahey J."/>
            <person name="Helton E."/>
            <person name="Ketteman M."/>
            <person name="Madan A."/>
            <person name="Rodrigues S."/>
            <person name="Sanchez A."/>
            <person name="Whiting M."/>
            <person name="Madan A."/>
            <person name="Young A.C."/>
            <person name="Shevchenko Y."/>
            <person name="Bouffard G.G."/>
            <person name="Blakesley R.W."/>
            <person name="Touchman J.W."/>
            <person name="Green E.D."/>
            <person name="Dickson M.C."/>
            <person name="Rodriguez A.C."/>
            <person name="Grimwood J."/>
            <person name="Schmutz J."/>
            <person name="Myers R.M."/>
            <person name="Butterfield Y.S."/>
            <person name="Krzywinski M.I."/>
            <person name="Skalska U."/>
            <person name="Smailus D.E."/>
            <person name="Schnerch A."/>
            <person name="Schein J.E."/>
            <person name="Jones S.J."/>
            <person name="Marra M.A."/>
        </authorList>
    </citation>
    <scope>NUCLEOTIDE SEQUENCE</scope>
</reference>
<reference evidence="3 4" key="3">
    <citation type="journal article" date="2013" name="Nature">
        <title>The zebrafish reference genome sequence and its relationship to the human genome.</title>
        <authorList>
            <consortium name="Genome Reference Consortium Zebrafish"/>
            <person name="Howe K."/>
            <person name="Clark M.D."/>
            <person name="Torroja C.F."/>
            <person name="Torrance J."/>
            <person name="Berthelot C."/>
            <person name="Muffato M."/>
            <person name="Collins J.E."/>
            <person name="Humphray S."/>
            <person name="McLaren K."/>
            <person name="Matthews L."/>
            <person name="McLaren S."/>
            <person name="Sealy I."/>
            <person name="Caccamo M."/>
            <person name="Churcher C."/>
            <person name="Scott C."/>
            <person name="Barrett J.C."/>
            <person name="Koch R."/>
            <person name="Rauch G.J."/>
            <person name="White S."/>
            <person name="Chow W."/>
            <person name="Kilian B."/>
            <person name="Quintais L.T."/>
            <person name="Guerra-Assuncao J.A."/>
            <person name="Zhou Y."/>
            <person name="Gu Y."/>
            <person name="Yen J."/>
            <person name="Vogel J.H."/>
            <person name="Eyre T."/>
            <person name="Redmond S."/>
            <person name="Banerjee R."/>
            <person name="Chi J."/>
            <person name="Fu B."/>
            <person name="Langley E."/>
            <person name="Maguire S.F."/>
            <person name="Laird G.K."/>
            <person name="Lloyd D."/>
            <person name="Kenyon E."/>
            <person name="Donaldson S."/>
            <person name="Sehra H."/>
            <person name="Almeida-King J."/>
            <person name="Loveland J."/>
            <person name="Trevanion S."/>
            <person name="Jones M."/>
            <person name="Quail M."/>
            <person name="Willey D."/>
            <person name="Hunt A."/>
            <person name="Burton J."/>
            <person name="Sims S."/>
            <person name="McLay K."/>
            <person name="Plumb B."/>
            <person name="Davis J."/>
            <person name="Clee C."/>
            <person name="Oliver K."/>
            <person name="Clark R."/>
            <person name="Riddle C."/>
            <person name="Elliot D."/>
            <person name="Eliott D."/>
            <person name="Threadgold G."/>
            <person name="Harden G."/>
            <person name="Ware D."/>
            <person name="Begum S."/>
            <person name="Mortimore B."/>
            <person name="Mortimer B."/>
            <person name="Kerry G."/>
            <person name="Heath P."/>
            <person name="Phillimore B."/>
            <person name="Tracey A."/>
            <person name="Corby N."/>
            <person name="Dunn M."/>
            <person name="Johnson C."/>
            <person name="Wood J."/>
            <person name="Clark S."/>
            <person name="Pelan S."/>
            <person name="Griffiths G."/>
            <person name="Smith M."/>
            <person name="Glithero R."/>
            <person name="Howden P."/>
            <person name="Barker N."/>
            <person name="Lloyd C."/>
            <person name="Stevens C."/>
            <person name="Harley J."/>
            <person name="Holt K."/>
            <person name="Panagiotidis G."/>
            <person name="Lovell J."/>
            <person name="Beasley H."/>
            <person name="Henderson C."/>
            <person name="Gordon D."/>
            <person name="Auger K."/>
            <person name="Wright D."/>
            <person name="Collins J."/>
            <person name="Raisen C."/>
            <person name="Dyer L."/>
            <person name="Leung K."/>
            <person name="Robertson L."/>
            <person name="Ambridge K."/>
            <person name="Leongamornlert D."/>
            <person name="McGuire S."/>
            <person name="Gilderthorp R."/>
            <person name="Griffiths C."/>
            <person name="Manthravadi D."/>
            <person name="Nichol S."/>
            <person name="Barker G."/>
            <person name="Whitehead S."/>
            <person name="Kay M."/>
            <person name="Brown J."/>
            <person name="Murnane C."/>
            <person name="Gray E."/>
            <person name="Humphries M."/>
            <person name="Sycamore N."/>
            <person name="Barker D."/>
            <person name="Saunders D."/>
            <person name="Wallis J."/>
            <person name="Babbage A."/>
            <person name="Hammond S."/>
            <person name="Mashreghi-Mohammadi M."/>
            <person name="Barr L."/>
            <person name="Martin S."/>
            <person name="Wray P."/>
            <person name="Ellington A."/>
            <person name="Matthews N."/>
            <person name="Ellwood M."/>
            <person name="Woodmansey R."/>
            <person name="Clark G."/>
            <person name="Cooper J."/>
            <person name="Cooper J."/>
            <person name="Tromans A."/>
            <person name="Grafham D."/>
            <person name="Skuce C."/>
            <person name="Pandian R."/>
            <person name="Andrews R."/>
            <person name="Harrison E."/>
            <person name="Kimberley A."/>
            <person name="Garnett J."/>
            <person name="Fosker N."/>
            <person name="Hall R."/>
            <person name="Garner P."/>
            <person name="Kelly D."/>
            <person name="Bird C."/>
            <person name="Palmer S."/>
            <person name="Gehring I."/>
            <person name="Berger A."/>
            <person name="Dooley C.M."/>
            <person name="Ersan-Urun Z."/>
            <person name="Eser C."/>
            <person name="Geiger H."/>
            <person name="Geisler M."/>
            <person name="Karotki L."/>
            <person name="Kirn A."/>
            <person name="Konantz J."/>
            <person name="Konantz M."/>
            <person name="Oberlander M."/>
            <person name="Rudolph-Geiger S."/>
            <person name="Teucke M."/>
            <person name="Lanz C."/>
            <person name="Raddatz G."/>
            <person name="Osoegawa K."/>
            <person name="Zhu B."/>
            <person name="Rapp A."/>
            <person name="Widaa S."/>
            <person name="Langford C."/>
            <person name="Yang F."/>
            <person name="Schuster S.C."/>
            <person name="Carter N.P."/>
            <person name="Harrow J."/>
            <person name="Ning Z."/>
            <person name="Herrero J."/>
            <person name="Searle S.M."/>
            <person name="Enright A."/>
            <person name="Geisler R."/>
            <person name="Plasterk R.H."/>
            <person name="Lee C."/>
            <person name="Westerfield M."/>
            <person name="de Jong P.J."/>
            <person name="Zon L.I."/>
            <person name="Postlethwait J.H."/>
            <person name="Nusslein-Volhard C."/>
            <person name="Hubbard T.J."/>
            <person name="Roest Crollius H."/>
            <person name="Rogers J."/>
            <person name="Stemple D.L."/>
        </authorList>
    </citation>
    <scope>NUCLEOTIDE SEQUENCE [LARGE SCALE GENOMIC DNA]</scope>
    <source>
        <strain evidence="3">Tuebingen</strain>
    </source>
</reference>
<evidence type="ECO:0000313" key="3">
    <source>
        <dbReference type="Ensembl" id="ENSDARP00000131396"/>
    </source>
</evidence>
<accession>A0PJQ6</accession>
<gene>
    <name evidence="2 5 6" type="ORF">zgc:158260</name>
</gene>
<evidence type="ECO:0000313" key="4">
    <source>
        <dbReference type="Proteomes" id="UP000000437"/>
    </source>
</evidence>
<dbReference type="Bgee" id="ENSDARG00000101703">
    <property type="expression patterns" value="Expressed in testis and 6 other cell types or tissues"/>
</dbReference>
<name>A0PJQ6_DANRE</name>
<dbReference type="GO" id="GO:0000785">
    <property type="term" value="C:chromatin"/>
    <property type="evidence" value="ECO:0000318"/>
    <property type="project" value="GO_Central"/>
</dbReference>
<proteinExistence type="evidence at transcript level"/>